<name>A0ABD3GMG9_9MARC</name>
<comment type="caution">
    <text evidence="1">The sequence shown here is derived from an EMBL/GenBank/DDBJ whole genome shotgun (WGS) entry which is preliminary data.</text>
</comment>
<evidence type="ECO:0000313" key="1">
    <source>
        <dbReference type="EMBL" id="KAL3680433.1"/>
    </source>
</evidence>
<sequence length="168" mass="19718">MSITSSTDKKVKNFDVYLQPLVEELQQLWTGVEDVYDGRTTRIGRDRWFTLKVLPIARSVRLSKQVYMQYSTFLPLDHPLRVTGLERNVEEPPQPLDMNWWAQRWADVEDGNRGRPFRFPTLREYMQEKLRQGQAQDESVRHYPPITSDIKVLQERPSVTVIGDVDPS</sequence>
<dbReference type="Proteomes" id="UP001633002">
    <property type="component" value="Unassembled WGS sequence"/>
</dbReference>
<gene>
    <name evidence="1" type="ORF">R1sor_023389</name>
</gene>
<protein>
    <submittedName>
        <fullName evidence="1">Uncharacterized protein</fullName>
    </submittedName>
</protein>
<dbReference type="EMBL" id="JBJQOH010000007">
    <property type="protein sequence ID" value="KAL3680433.1"/>
    <property type="molecule type" value="Genomic_DNA"/>
</dbReference>
<organism evidence="1 2">
    <name type="scientific">Riccia sorocarpa</name>
    <dbReference type="NCBI Taxonomy" id="122646"/>
    <lineage>
        <taxon>Eukaryota</taxon>
        <taxon>Viridiplantae</taxon>
        <taxon>Streptophyta</taxon>
        <taxon>Embryophyta</taxon>
        <taxon>Marchantiophyta</taxon>
        <taxon>Marchantiopsida</taxon>
        <taxon>Marchantiidae</taxon>
        <taxon>Marchantiales</taxon>
        <taxon>Ricciaceae</taxon>
        <taxon>Riccia</taxon>
    </lineage>
</organism>
<keyword evidence="2" id="KW-1185">Reference proteome</keyword>
<reference evidence="1 2" key="1">
    <citation type="submission" date="2024-09" db="EMBL/GenBank/DDBJ databases">
        <title>Chromosome-scale assembly of Riccia sorocarpa.</title>
        <authorList>
            <person name="Paukszto L."/>
        </authorList>
    </citation>
    <scope>NUCLEOTIDE SEQUENCE [LARGE SCALE GENOMIC DNA]</scope>
    <source>
        <strain evidence="1">LP-2024</strain>
        <tissue evidence="1">Aerial parts of the thallus</tissue>
    </source>
</reference>
<proteinExistence type="predicted"/>
<accession>A0ABD3GMG9</accession>
<evidence type="ECO:0000313" key="2">
    <source>
        <dbReference type="Proteomes" id="UP001633002"/>
    </source>
</evidence>
<dbReference type="AlphaFoldDB" id="A0ABD3GMG9"/>